<dbReference type="Pfam" id="PF00122">
    <property type="entry name" value="E1-E2_ATPase"/>
    <property type="match status" value="1"/>
</dbReference>
<dbReference type="EMBL" id="JAAVJR010000147">
    <property type="protein sequence ID" value="NJW54396.1"/>
    <property type="molecule type" value="Genomic_DNA"/>
</dbReference>
<dbReference type="Proteomes" id="UP000703674">
    <property type="component" value="Unassembled WGS sequence"/>
</dbReference>
<evidence type="ECO:0000256" key="9">
    <source>
        <dbReference type="SAM" id="Phobius"/>
    </source>
</evidence>
<dbReference type="InterPro" id="IPR059000">
    <property type="entry name" value="ATPase_P-type_domA"/>
</dbReference>
<keyword evidence="8" id="KW-0406">Ion transport</keyword>
<keyword evidence="3" id="KW-1003">Cell membrane</keyword>
<evidence type="ECO:0000313" key="12">
    <source>
        <dbReference type="Proteomes" id="UP000703674"/>
    </source>
</evidence>
<evidence type="ECO:0000256" key="4">
    <source>
        <dbReference type="ARBA" id="ARBA00022553"/>
    </source>
</evidence>
<keyword evidence="9" id="KW-0812">Transmembrane</keyword>
<feature type="non-terminal residue" evidence="11">
    <location>
        <position position="1"/>
    </location>
</feature>
<organism evidence="11 12">
    <name type="scientific">Salinimicrobium oceani</name>
    <dbReference type="NCBI Taxonomy" id="2722702"/>
    <lineage>
        <taxon>Bacteria</taxon>
        <taxon>Pseudomonadati</taxon>
        <taxon>Bacteroidota</taxon>
        <taxon>Flavobacteriia</taxon>
        <taxon>Flavobacteriales</taxon>
        <taxon>Flavobacteriaceae</taxon>
        <taxon>Salinimicrobium</taxon>
    </lineage>
</organism>
<keyword evidence="12" id="KW-1185">Reference proteome</keyword>
<keyword evidence="5" id="KW-0479">Metal-binding</keyword>
<evidence type="ECO:0000256" key="1">
    <source>
        <dbReference type="ARBA" id="ARBA00004651"/>
    </source>
</evidence>
<evidence type="ECO:0000256" key="8">
    <source>
        <dbReference type="ARBA" id="ARBA00023065"/>
    </source>
</evidence>
<dbReference type="PANTHER" id="PTHR43520:SF5">
    <property type="entry name" value="CATION-TRANSPORTING P-TYPE ATPASE-RELATED"/>
    <property type="match status" value="1"/>
</dbReference>
<dbReference type="SUPFAM" id="SSF81653">
    <property type="entry name" value="Calcium ATPase, transduction domain A"/>
    <property type="match status" value="1"/>
</dbReference>
<evidence type="ECO:0000256" key="7">
    <source>
        <dbReference type="ARBA" id="ARBA00022967"/>
    </source>
</evidence>
<keyword evidence="7" id="KW-1278">Translocase</keyword>
<sequence>VMFLSFPEYFEVNEFWLDQYKGLFRWLMFGFSLPVVFYVAKDYFISAYKGLRAGILNIDVPLALGVLVLFVRSTLEIIFDWGTGFFDSLTGLVFFLTLGKFFQQKTYNFLSFERDYKSYFPIGITRINPDGKEESIHVHDIEKGDRILIRNEELIPVDGILINGNARIDYSFVTGESEAVQKESGDKLFAGGRQVSGMIEMEALKSVSQSYLTKLWSNDVFQVKKEDSFTSF</sequence>
<feature type="transmembrane region" description="Helical" evidence="9">
    <location>
        <begin position="52"/>
        <end position="71"/>
    </location>
</feature>
<evidence type="ECO:0000256" key="5">
    <source>
        <dbReference type="ARBA" id="ARBA00022723"/>
    </source>
</evidence>
<accession>A0ABX1D1N7</accession>
<evidence type="ECO:0000256" key="3">
    <source>
        <dbReference type="ARBA" id="ARBA00022475"/>
    </source>
</evidence>
<feature type="non-terminal residue" evidence="11">
    <location>
        <position position="232"/>
    </location>
</feature>
<evidence type="ECO:0000313" key="11">
    <source>
        <dbReference type="EMBL" id="NJW54396.1"/>
    </source>
</evidence>
<name>A0ABX1D1N7_9FLAO</name>
<evidence type="ECO:0000259" key="10">
    <source>
        <dbReference type="Pfam" id="PF00122"/>
    </source>
</evidence>
<keyword evidence="2" id="KW-0813">Transport</keyword>
<feature type="domain" description="P-type ATPase A" evidence="10">
    <location>
        <begin position="129"/>
        <end position="216"/>
    </location>
</feature>
<protein>
    <submittedName>
        <fullName evidence="11">Heavy metal translocating P-type ATPase</fullName>
    </submittedName>
</protein>
<evidence type="ECO:0000256" key="6">
    <source>
        <dbReference type="ARBA" id="ARBA00022842"/>
    </source>
</evidence>
<feature type="transmembrane region" description="Helical" evidence="9">
    <location>
        <begin position="77"/>
        <end position="98"/>
    </location>
</feature>
<reference evidence="11 12" key="1">
    <citation type="submission" date="2020-03" db="EMBL/GenBank/DDBJ databases">
        <title>Salinimicrobium sp. nov, isolated from SCS.</title>
        <authorList>
            <person name="Cao W.R."/>
        </authorList>
    </citation>
    <scope>NUCLEOTIDE SEQUENCE [LARGE SCALE GENOMIC DNA]</scope>
    <source>
        <strain evidence="12">J15B91</strain>
    </source>
</reference>
<comment type="subcellular location">
    <subcellularLocation>
        <location evidence="1">Cell membrane</location>
        <topology evidence="1">Multi-pass membrane protein</topology>
    </subcellularLocation>
</comment>
<evidence type="ECO:0000256" key="2">
    <source>
        <dbReference type="ARBA" id="ARBA00022448"/>
    </source>
</evidence>
<keyword evidence="4" id="KW-0597">Phosphoprotein</keyword>
<feature type="transmembrane region" description="Helical" evidence="9">
    <location>
        <begin position="23"/>
        <end position="40"/>
    </location>
</feature>
<proteinExistence type="predicted"/>
<dbReference type="InterPro" id="IPR008250">
    <property type="entry name" value="ATPase_P-typ_transduc_dom_A_sf"/>
</dbReference>
<dbReference type="Gene3D" id="2.70.150.10">
    <property type="entry name" value="Calcium-transporting ATPase, cytoplasmic transduction domain A"/>
    <property type="match status" value="1"/>
</dbReference>
<dbReference type="PANTHER" id="PTHR43520">
    <property type="entry name" value="ATP7, ISOFORM B"/>
    <property type="match status" value="1"/>
</dbReference>
<gene>
    <name evidence="11" type="ORF">HC175_15915</name>
</gene>
<comment type="caution">
    <text evidence="11">The sequence shown here is derived from an EMBL/GenBank/DDBJ whole genome shotgun (WGS) entry which is preliminary data.</text>
</comment>
<keyword evidence="6" id="KW-0460">Magnesium</keyword>
<keyword evidence="9" id="KW-0472">Membrane</keyword>
<keyword evidence="9" id="KW-1133">Transmembrane helix</keyword>